<dbReference type="GeneID" id="101579285"/>
<dbReference type="RefSeq" id="XP_023572004.1">
    <property type="nucleotide sequence ID" value="XM_023716236.1"/>
</dbReference>
<protein>
    <submittedName>
        <fullName evidence="7">Phosphatidylethanolamine N-methyltransferase-like isoform X2</fullName>
    </submittedName>
</protein>
<evidence type="ECO:0000256" key="1">
    <source>
        <dbReference type="ARBA" id="ARBA00022603"/>
    </source>
</evidence>
<evidence type="ECO:0000313" key="6">
    <source>
        <dbReference type="Proteomes" id="UP000515203"/>
    </source>
</evidence>
<evidence type="ECO:0000256" key="2">
    <source>
        <dbReference type="ARBA" id="ARBA00022679"/>
    </source>
</evidence>
<keyword evidence="4" id="KW-0256">Endoplasmic reticulum</keyword>
<evidence type="ECO:0000256" key="5">
    <source>
        <dbReference type="SAM" id="Phobius"/>
    </source>
</evidence>
<dbReference type="GO" id="GO:0032259">
    <property type="term" value="P:methylation"/>
    <property type="evidence" value="ECO:0007669"/>
    <property type="project" value="UniProtKB-KW"/>
</dbReference>
<dbReference type="PANTHER" id="PTHR15458">
    <property type="entry name" value="PHOSPHATIDYLETHANOLAMINE N-METHYLTRANSFERASE"/>
    <property type="match status" value="1"/>
</dbReference>
<reference evidence="7" key="1">
    <citation type="submission" date="2025-08" db="UniProtKB">
        <authorList>
            <consortium name="RefSeq"/>
        </authorList>
    </citation>
    <scope>IDENTIFICATION</scope>
</reference>
<name>A0A6P6EI33_OCTDE</name>
<accession>A0A6P6EI33</accession>
<keyword evidence="1" id="KW-0489">Methyltransferase</keyword>
<keyword evidence="5" id="KW-0472">Membrane</keyword>
<dbReference type="GO" id="GO:0006656">
    <property type="term" value="P:phosphatidylcholine biosynthetic process"/>
    <property type="evidence" value="ECO:0007669"/>
    <property type="project" value="InterPro"/>
</dbReference>
<dbReference type="PANTHER" id="PTHR15458:SF5">
    <property type="entry name" value="PHOSPHATIDYLETHANOLAMINE N-METHYLTRANSFERASE"/>
    <property type="match status" value="1"/>
</dbReference>
<proteinExistence type="predicted"/>
<evidence type="ECO:0000256" key="4">
    <source>
        <dbReference type="ARBA" id="ARBA00022824"/>
    </source>
</evidence>
<keyword evidence="3" id="KW-0949">S-adenosyl-L-methionine</keyword>
<keyword evidence="6" id="KW-1185">Reference proteome</keyword>
<dbReference type="AlphaFoldDB" id="A0A6P6EI33"/>
<dbReference type="InterPro" id="IPR024960">
    <property type="entry name" value="PEMT/MFAP"/>
</dbReference>
<feature type="transmembrane region" description="Helical" evidence="5">
    <location>
        <begin position="73"/>
        <end position="90"/>
    </location>
</feature>
<evidence type="ECO:0000313" key="7">
    <source>
        <dbReference type="RefSeq" id="XP_023572004.1"/>
    </source>
</evidence>
<keyword evidence="5" id="KW-1133">Transmembrane helix</keyword>
<keyword evidence="5" id="KW-0812">Transmembrane</keyword>
<organism evidence="6 7">
    <name type="scientific">Octodon degus</name>
    <name type="common">Degu</name>
    <name type="synonym">Sciurus degus</name>
    <dbReference type="NCBI Taxonomy" id="10160"/>
    <lineage>
        <taxon>Eukaryota</taxon>
        <taxon>Metazoa</taxon>
        <taxon>Chordata</taxon>
        <taxon>Craniata</taxon>
        <taxon>Vertebrata</taxon>
        <taxon>Euteleostomi</taxon>
        <taxon>Mammalia</taxon>
        <taxon>Eutheria</taxon>
        <taxon>Euarchontoglires</taxon>
        <taxon>Glires</taxon>
        <taxon>Rodentia</taxon>
        <taxon>Hystricomorpha</taxon>
        <taxon>Octodontidae</taxon>
        <taxon>Octodon</taxon>
    </lineage>
</organism>
<keyword evidence="2" id="KW-0808">Transferase</keyword>
<evidence type="ECO:0000256" key="3">
    <source>
        <dbReference type="ARBA" id="ARBA00022691"/>
    </source>
</evidence>
<gene>
    <name evidence="7" type="primary">LOC101579285</name>
</gene>
<sequence>MTWLLHYVDPLDLSFMAAVLTIASNPFLWNVAARWEHRICKLSSALRSPHLACYSPGGIIQLLSVLHSRWHTSPTGLLLTVVVVLVYVVASL</sequence>
<feature type="transmembrane region" description="Helical" evidence="5">
    <location>
        <begin position="13"/>
        <end position="31"/>
    </location>
</feature>
<dbReference type="GO" id="GO:0004608">
    <property type="term" value="F:phosphatidylethanolamine N-methyltransferase activity"/>
    <property type="evidence" value="ECO:0007669"/>
    <property type="project" value="TreeGrafter"/>
</dbReference>
<dbReference type="Proteomes" id="UP000515203">
    <property type="component" value="Unplaced"/>
</dbReference>